<feature type="modified residue" description="Phosphohistidine" evidence="2">
    <location>
        <position position="127"/>
    </location>
</feature>
<reference evidence="6" key="1">
    <citation type="journal article" date="2019" name="Int. J. Syst. Evol. Microbiol.">
        <title>The Global Catalogue of Microorganisms (GCM) 10K type strain sequencing project: providing services to taxonomists for standard genome sequencing and annotation.</title>
        <authorList>
            <consortium name="The Broad Institute Genomics Platform"/>
            <consortium name="The Broad Institute Genome Sequencing Center for Infectious Disease"/>
            <person name="Wu L."/>
            <person name="Ma J."/>
        </authorList>
    </citation>
    <scope>NUCLEOTIDE SEQUENCE [LARGE SCALE GENOMIC DNA]</scope>
    <source>
        <strain evidence="6">KACC 12508</strain>
    </source>
</reference>
<evidence type="ECO:0000313" key="5">
    <source>
        <dbReference type="EMBL" id="MFC7288454.1"/>
    </source>
</evidence>
<keyword evidence="3" id="KW-0472">Membrane</keyword>
<protein>
    <submittedName>
        <fullName evidence="5">Hpt domain-containing protein</fullName>
    </submittedName>
</protein>
<keyword evidence="3" id="KW-0812">Transmembrane</keyword>
<feature type="transmembrane region" description="Helical" evidence="3">
    <location>
        <begin position="37"/>
        <end position="59"/>
    </location>
</feature>
<dbReference type="RefSeq" id="WP_382271785.1">
    <property type="nucleotide sequence ID" value="NZ_JBHTBU010000001.1"/>
</dbReference>
<gene>
    <name evidence="5" type="ORF">ACFQPC_10440</name>
</gene>
<evidence type="ECO:0000256" key="1">
    <source>
        <dbReference type="ARBA" id="ARBA00023012"/>
    </source>
</evidence>
<organism evidence="5 6">
    <name type="scientific">Herminiimonas glaciei</name>
    <dbReference type="NCBI Taxonomy" id="523788"/>
    <lineage>
        <taxon>Bacteria</taxon>
        <taxon>Pseudomonadati</taxon>
        <taxon>Pseudomonadota</taxon>
        <taxon>Betaproteobacteria</taxon>
        <taxon>Burkholderiales</taxon>
        <taxon>Oxalobacteraceae</taxon>
        <taxon>Herminiimonas</taxon>
    </lineage>
</organism>
<sequence>MAAINPDQNFMLKALDESVRWAGVHLTSYENFFQDKFSLLVLAFLVLLIALGMVGMAFYPLEKAVQDGSTPPVNPEKQVDASTPLHKQVRIPEKYRAIFIQTMEEDLSVLSHALAEGRLRAVLAMLHRMHGALAALGINDFAERCAALERDGRLGGLNEEIAGEINALASDLTRMLRWQ</sequence>
<proteinExistence type="predicted"/>
<keyword evidence="2" id="KW-0597">Phosphoprotein</keyword>
<dbReference type="Proteomes" id="UP001596542">
    <property type="component" value="Unassembled WGS sequence"/>
</dbReference>
<feature type="domain" description="HPt" evidence="4">
    <location>
        <begin position="88"/>
        <end position="179"/>
    </location>
</feature>
<evidence type="ECO:0000256" key="2">
    <source>
        <dbReference type="PROSITE-ProRule" id="PRU00110"/>
    </source>
</evidence>
<name>A0ABW2IBW6_9BURK</name>
<evidence type="ECO:0000256" key="3">
    <source>
        <dbReference type="SAM" id="Phobius"/>
    </source>
</evidence>
<dbReference type="InterPro" id="IPR008207">
    <property type="entry name" value="Sig_transdc_His_kin_Hpt_dom"/>
</dbReference>
<dbReference type="SUPFAM" id="SSF47226">
    <property type="entry name" value="Histidine-containing phosphotransfer domain, HPT domain"/>
    <property type="match status" value="1"/>
</dbReference>
<dbReference type="PROSITE" id="PS50894">
    <property type="entry name" value="HPT"/>
    <property type="match status" value="1"/>
</dbReference>
<evidence type="ECO:0000313" key="6">
    <source>
        <dbReference type="Proteomes" id="UP001596542"/>
    </source>
</evidence>
<evidence type="ECO:0000259" key="4">
    <source>
        <dbReference type="PROSITE" id="PS50894"/>
    </source>
</evidence>
<dbReference type="Gene3D" id="1.20.120.160">
    <property type="entry name" value="HPT domain"/>
    <property type="match status" value="1"/>
</dbReference>
<keyword evidence="6" id="KW-1185">Reference proteome</keyword>
<keyword evidence="3" id="KW-1133">Transmembrane helix</keyword>
<accession>A0ABW2IBW6</accession>
<dbReference type="Pfam" id="PF01627">
    <property type="entry name" value="Hpt"/>
    <property type="match status" value="1"/>
</dbReference>
<dbReference type="EMBL" id="JBHTBU010000001">
    <property type="protein sequence ID" value="MFC7288454.1"/>
    <property type="molecule type" value="Genomic_DNA"/>
</dbReference>
<dbReference type="InterPro" id="IPR036641">
    <property type="entry name" value="HPT_dom_sf"/>
</dbReference>
<comment type="caution">
    <text evidence="5">The sequence shown here is derived from an EMBL/GenBank/DDBJ whole genome shotgun (WGS) entry which is preliminary data.</text>
</comment>
<keyword evidence="1" id="KW-0902">Two-component regulatory system</keyword>